<feature type="transmembrane region" description="Helical" evidence="1">
    <location>
        <begin position="200"/>
        <end position="217"/>
    </location>
</feature>
<feature type="transmembrane region" description="Helical" evidence="1">
    <location>
        <begin position="246"/>
        <end position="269"/>
    </location>
</feature>
<dbReference type="Proteomes" id="UP000325292">
    <property type="component" value="Chromosome"/>
</dbReference>
<proteinExistence type="predicted"/>
<keyword evidence="1" id="KW-1133">Transmembrane helix</keyword>
<feature type="transmembrane region" description="Helical" evidence="1">
    <location>
        <begin position="17"/>
        <end position="36"/>
    </location>
</feature>
<organism evidence="3 4">
    <name type="scientific">Sulfobacillus thermotolerans</name>
    <dbReference type="NCBI Taxonomy" id="338644"/>
    <lineage>
        <taxon>Bacteria</taxon>
        <taxon>Bacillati</taxon>
        <taxon>Bacillota</taxon>
        <taxon>Clostridia</taxon>
        <taxon>Eubacteriales</taxon>
        <taxon>Clostridiales Family XVII. Incertae Sedis</taxon>
        <taxon>Sulfobacillus</taxon>
    </lineage>
</organism>
<evidence type="ECO:0000259" key="2">
    <source>
        <dbReference type="Pfam" id="PF02517"/>
    </source>
</evidence>
<dbReference type="InterPro" id="IPR003675">
    <property type="entry name" value="Rce1/LyrA-like_dom"/>
</dbReference>
<feature type="transmembrane region" description="Helical" evidence="1">
    <location>
        <begin position="73"/>
        <end position="91"/>
    </location>
</feature>
<evidence type="ECO:0000313" key="3">
    <source>
        <dbReference type="EMBL" id="AUW94352.1"/>
    </source>
</evidence>
<feature type="domain" description="CAAX prenyl protease 2/Lysostaphin resistance protein A-like" evidence="2">
    <location>
        <begin position="170"/>
        <end position="260"/>
    </location>
</feature>
<keyword evidence="1" id="KW-0472">Membrane</keyword>
<name>A0ABM6RSN6_9FIRM</name>
<evidence type="ECO:0000256" key="1">
    <source>
        <dbReference type="SAM" id="Phobius"/>
    </source>
</evidence>
<evidence type="ECO:0000313" key="4">
    <source>
        <dbReference type="Proteomes" id="UP000325292"/>
    </source>
</evidence>
<gene>
    <name evidence="3" type="ORF">BXT84_10720</name>
</gene>
<keyword evidence="1" id="KW-0812">Transmembrane</keyword>
<feature type="transmembrane region" description="Helical" evidence="1">
    <location>
        <begin position="42"/>
        <end position="61"/>
    </location>
</feature>
<dbReference type="EMBL" id="CP019454">
    <property type="protein sequence ID" value="AUW94352.1"/>
    <property type="molecule type" value="Genomic_DNA"/>
</dbReference>
<sequence>MDHIPNYALRRTRSKRGFTMGPVAELWGYVIALGLAEIVSDIIAPLVGIWLHAILAAVIVYRATTEQNALKRQFFWVLAILPLVRIVSFAISSKTLPGVWYYVLAETPLLGAALTAKRVFQLSWQDVGMVWPKHWSLVIITVVTSPFLGLLESRLIHPAALITHLTWGQALLPSILLIVFTGLSEELLFRGLLQHYSLPLLHYWQGIIYVALAWGLLHIGWHSGPDVLFVFIVGLAWGWMREKTGSIYPTILGHGLANIVLFLIVPFVMK</sequence>
<keyword evidence="4" id="KW-1185">Reference proteome</keyword>
<feature type="transmembrane region" description="Helical" evidence="1">
    <location>
        <begin position="134"/>
        <end position="151"/>
    </location>
</feature>
<accession>A0ABM6RSN6</accession>
<dbReference type="Pfam" id="PF02517">
    <property type="entry name" value="Rce1-like"/>
    <property type="match status" value="1"/>
</dbReference>
<reference evidence="3 4" key="1">
    <citation type="journal article" date="2019" name="Sci. Rep.">
        <title>Sulfobacillus thermotolerans: new insights into resistance and metabolic capacities of acidophilic chemolithotrophs.</title>
        <authorList>
            <person name="Panyushkina A.E."/>
            <person name="Babenko V.V."/>
            <person name="Nikitina A.S."/>
            <person name="Selezneva O.V."/>
            <person name="Tsaplina I.A."/>
            <person name="Letarova M.A."/>
            <person name="Kostryukova E.S."/>
            <person name="Letarov A.V."/>
        </authorList>
    </citation>
    <scope>NUCLEOTIDE SEQUENCE [LARGE SCALE GENOMIC DNA]</scope>
    <source>
        <strain evidence="3 4">Kr1</strain>
    </source>
</reference>
<protein>
    <recommendedName>
        <fullName evidence="2">CAAX prenyl protease 2/Lysostaphin resistance protein A-like domain-containing protein</fullName>
    </recommendedName>
</protein>